<dbReference type="EMBL" id="CP104874">
    <property type="protein sequence ID" value="WWF03854.1"/>
    <property type="molecule type" value="Genomic_DNA"/>
</dbReference>
<evidence type="ECO:0000256" key="5">
    <source>
        <dbReference type="ARBA" id="ARBA00023136"/>
    </source>
</evidence>
<gene>
    <name evidence="8" type="ORF">N5P18_09025</name>
</gene>
<accession>A0ABZ2F9A8</accession>
<dbReference type="InterPro" id="IPR018076">
    <property type="entry name" value="T2SS_GspF_dom"/>
</dbReference>
<evidence type="ECO:0000256" key="1">
    <source>
        <dbReference type="ARBA" id="ARBA00004651"/>
    </source>
</evidence>
<evidence type="ECO:0000256" key="3">
    <source>
        <dbReference type="ARBA" id="ARBA00022692"/>
    </source>
</evidence>
<dbReference type="RefSeq" id="WP_338537473.1">
    <property type="nucleotide sequence ID" value="NZ_CP104874.1"/>
</dbReference>
<evidence type="ECO:0000313" key="9">
    <source>
        <dbReference type="Proteomes" id="UP001381003"/>
    </source>
</evidence>
<evidence type="ECO:0000256" key="4">
    <source>
        <dbReference type="ARBA" id="ARBA00022989"/>
    </source>
</evidence>
<keyword evidence="4 6" id="KW-1133">Transmembrane helix</keyword>
<sequence>MTIALIGIGLIALALVLVVAVVVLGFSSGPTGVARSLVMINGGISPDAVSRSELPVKERFVTPLIDGCRRLAVRLSPAGTVERIAKSLDRAGNPAPWTVDRLMGVKGLALLLGVAFGILYAGLDLGGTLVAVVLGAVGFFVPDLLVHNAGLHRQERTARDLADTLDVLTVCVEAGQGFDAALLRVARGTDGPMSGEFARVLSEIQLGKTRADAFSSLGERMVLPEVKNFISAIVQADRLGIPIAKVLREQTSAMRVTRRQKGEEKAQKVTVKILFPLLLCIFPALFVVIIGPGAIRLMENLMGSL</sequence>
<dbReference type="Pfam" id="PF00482">
    <property type="entry name" value="T2SSF"/>
    <property type="match status" value="1"/>
</dbReference>
<name>A0ABZ2F9A8_9MICO</name>
<dbReference type="PANTHER" id="PTHR35007">
    <property type="entry name" value="INTEGRAL MEMBRANE PROTEIN-RELATED"/>
    <property type="match status" value="1"/>
</dbReference>
<dbReference type="PANTHER" id="PTHR35007:SF2">
    <property type="entry name" value="PILUS ASSEMBLE PROTEIN"/>
    <property type="match status" value="1"/>
</dbReference>
<organism evidence="8 9">
    <name type="scientific">Janibacter terrae</name>
    <dbReference type="NCBI Taxonomy" id="103817"/>
    <lineage>
        <taxon>Bacteria</taxon>
        <taxon>Bacillati</taxon>
        <taxon>Actinomycetota</taxon>
        <taxon>Actinomycetes</taxon>
        <taxon>Micrococcales</taxon>
        <taxon>Intrasporangiaceae</taxon>
        <taxon>Janibacter</taxon>
    </lineage>
</organism>
<feature type="transmembrane region" description="Helical" evidence="6">
    <location>
        <begin position="273"/>
        <end position="295"/>
    </location>
</feature>
<protein>
    <submittedName>
        <fullName evidence="8">Type II secretion system F family protein</fullName>
    </submittedName>
</protein>
<evidence type="ECO:0000256" key="2">
    <source>
        <dbReference type="ARBA" id="ARBA00022475"/>
    </source>
</evidence>
<comment type="subcellular location">
    <subcellularLocation>
        <location evidence="1">Cell membrane</location>
        <topology evidence="1">Multi-pass membrane protein</topology>
    </subcellularLocation>
</comment>
<dbReference type="Proteomes" id="UP001381003">
    <property type="component" value="Chromosome"/>
</dbReference>
<keyword evidence="2" id="KW-1003">Cell membrane</keyword>
<keyword evidence="9" id="KW-1185">Reference proteome</keyword>
<feature type="domain" description="Type II secretion system protein GspF" evidence="7">
    <location>
        <begin position="165"/>
        <end position="290"/>
    </location>
</feature>
<feature type="transmembrane region" description="Helical" evidence="6">
    <location>
        <begin position="103"/>
        <end position="123"/>
    </location>
</feature>
<evidence type="ECO:0000256" key="6">
    <source>
        <dbReference type="SAM" id="Phobius"/>
    </source>
</evidence>
<keyword evidence="5 6" id="KW-0472">Membrane</keyword>
<evidence type="ECO:0000313" key="8">
    <source>
        <dbReference type="EMBL" id="WWF03854.1"/>
    </source>
</evidence>
<evidence type="ECO:0000259" key="7">
    <source>
        <dbReference type="Pfam" id="PF00482"/>
    </source>
</evidence>
<feature type="transmembrane region" description="Helical" evidence="6">
    <location>
        <begin position="6"/>
        <end position="26"/>
    </location>
</feature>
<feature type="transmembrane region" description="Helical" evidence="6">
    <location>
        <begin position="129"/>
        <end position="146"/>
    </location>
</feature>
<keyword evidence="3 6" id="KW-0812">Transmembrane</keyword>
<reference evidence="8 9" key="1">
    <citation type="submission" date="2022-09" db="EMBL/GenBank/DDBJ databases">
        <title>Complete genome sequence of Janibacter terrae strain COS04-44, PCL-degrading bacteria isolated from oil spilled coast.</title>
        <authorList>
            <person name="Park H."/>
            <person name="Kim J.Y."/>
            <person name="An S.H."/>
            <person name="Lee C.M."/>
            <person name="Weon H.-Y."/>
        </authorList>
    </citation>
    <scope>NUCLEOTIDE SEQUENCE [LARGE SCALE GENOMIC DNA]</scope>
    <source>
        <strain evidence="8 9">COS04-44</strain>
    </source>
</reference>
<proteinExistence type="predicted"/>